<dbReference type="InterPro" id="IPR036910">
    <property type="entry name" value="HMG_box_dom_sf"/>
</dbReference>
<organism evidence="4 5">
    <name type="scientific">Colletotrichum orbiculare (strain 104-T / ATCC 96160 / CBS 514.97 / LARS 414 / MAFF 240422)</name>
    <name type="common">Cucumber anthracnose fungus</name>
    <name type="synonym">Colletotrichum lagenarium</name>
    <dbReference type="NCBI Taxonomy" id="1213857"/>
    <lineage>
        <taxon>Eukaryota</taxon>
        <taxon>Fungi</taxon>
        <taxon>Dikarya</taxon>
        <taxon>Ascomycota</taxon>
        <taxon>Pezizomycotina</taxon>
        <taxon>Sordariomycetes</taxon>
        <taxon>Hypocreomycetidae</taxon>
        <taxon>Glomerellales</taxon>
        <taxon>Glomerellaceae</taxon>
        <taxon>Colletotrichum</taxon>
        <taxon>Colletotrichum orbiculare species complex</taxon>
    </lineage>
</organism>
<sequence>MRRSKSINFNIRIEEQDTDPRENQASQGDDTLGSNSSSAPAGCPGQAAPKLCARGVSPSSSPIQISHLNALTYNPALSQNTPSDLQPNTITTTHFPPSQNPTRHTQCLRLLRSAARLERSRRSAPRRTPTPPSAVGKLLGERWKALNDKQRTPYEAKAAADKKRYEDEKQAYNADQEEDESS</sequence>
<dbReference type="AlphaFoldDB" id="A0A484FYN2"/>
<dbReference type="STRING" id="1213857.A0A484FYN2"/>
<accession>A0A484FYN2</accession>
<dbReference type="Gene3D" id="1.10.30.10">
    <property type="entry name" value="High mobility group box domain"/>
    <property type="match status" value="1"/>
</dbReference>
<evidence type="ECO:0000256" key="2">
    <source>
        <dbReference type="SAM" id="MobiDB-lite"/>
    </source>
</evidence>
<reference evidence="5" key="2">
    <citation type="journal article" date="2019" name="Mol. Plant Microbe Interact.">
        <title>Genome sequence resources for four phytopathogenic fungi from the Colletotrichum orbiculare species complex.</title>
        <authorList>
            <person name="Gan P."/>
            <person name="Tsushima A."/>
            <person name="Narusaka M."/>
            <person name="Narusaka Y."/>
            <person name="Takano Y."/>
            <person name="Kubo Y."/>
            <person name="Shirasu K."/>
        </authorList>
    </citation>
    <scope>GENOME REANNOTATION</scope>
    <source>
        <strain evidence="5">104-T / ATCC 96160 / CBS 514.97 / LARS 414 / MAFF 240422</strain>
    </source>
</reference>
<dbReference type="OrthoDB" id="1919336at2759"/>
<feature type="region of interest" description="Disordered" evidence="2">
    <location>
        <begin position="117"/>
        <end position="182"/>
    </location>
</feature>
<feature type="domain" description="HMG box" evidence="3">
    <location>
        <begin position="101"/>
        <end position="173"/>
    </location>
</feature>
<evidence type="ECO:0000259" key="3">
    <source>
        <dbReference type="PROSITE" id="PS50118"/>
    </source>
</evidence>
<feature type="DNA-binding region" description="HMG box" evidence="1">
    <location>
        <begin position="101"/>
        <end position="173"/>
    </location>
</feature>
<dbReference type="InterPro" id="IPR009071">
    <property type="entry name" value="HMG_box_dom"/>
</dbReference>
<feature type="compositionally biased region" description="Basic and acidic residues" evidence="2">
    <location>
        <begin position="12"/>
        <end position="22"/>
    </location>
</feature>
<keyword evidence="1" id="KW-0238">DNA-binding</keyword>
<protein>
    <submittedName>
        <fullName evidence="4">Non-histone chromosomal protein 6</fullName>
    </submittedName>
</protein>
<feature type="region of interest" description="Disordered" evidence="2">
    <location>
        <begin position="1"/>
        <end position="61"/>
    </location>
</feature>
<feature type="compositionally biased region" description="Polar residues" evidence="2">
    <location>
        <begin position="23"/>
        <end position="39"/>
    </location>
</feature>
<dbReference type="EMBL" id="AMCV02000011">
    <property type="protein sequence ID" value="TDZ22247.1"/>
    <property type="molecule type" value="Genomic_DNA"/>
</dbReference>
<comment type="caution">
    <text evidence="4">The sequence shown here is derived from an EMBL/GenBank/DDBJ whole genome shotgun (WGS) entry which is preliminary data.</text>
</comment>
<dbReference type="SMART" id="SM00398">
    <property type="entry name" value="HMG"/>
    <property type="match status" value="1"/>
</dbReference>
<dbReference type="SUPFAM" id="SSF47095">
    <property type="entry name" value="HMG-box"/>
    <property type="match status" value="1"/>
</dbReference>
<name>A0A484FYN2_COLOR</name>
<evidence type="ECO:0000256" key="1">
    <source>
        <dbReference type="PROSITE-ProRule" id="PRU00267"/>
    </source>
</evidence>
<reference evidence="5" key="1">
    <citation type="journal article" date="2013" name="New Phytol.">
        <title>Comparative genomic and transcriptomic analyses reveal the hemibiotrophic stage shift of Colletotrichum fungi.</title>
        <authorList>
            <person name="Gan P."/>
            <person name="Ikeda K."/>
            <person name="Irieda H."/>
            <person name="Narusaka M."/>
            <person name="O'Connell R.J."/>
            <person name="Narusaka Y."/>
            <person name="Takano Y."/>
            <person name="Kubo Y."/>
            <person name="Shirasu K."/>
        </authorList>
    </citation>
    <scope>NUCLEOTIDE SEQUENCE [LARGE SCALE GENOMIC DNA]</scope>
    <source>
        <strain evidence="5">104-T / ATCC 96160 / CBS 514.97 / LARS 414 / MAFF 240422</strain>
    </source>
</reference>
<evidence type="ECO:0000313" key="4">
    <source>
        <dbReference type="EMBL" id="TDZ22247.1"/>
    </source>
</evidence>
<dbReference type="PROSITE" id="PS50118">
    <property type="entry name" value="HMG_BOX_2"/>
    <property type="match status" value="1"/>
</dbReference>
<feature type="compositionally biased region" description="Basic and acidic residues" evidence="2">
    <location>
        <begin position="139"/>
        <end position="170"/>
    </location>
</feature>
<feature type="region of interest" description="Disordered" evidence="2">
    <location>
        <begin position="77"/>
        <end position="103"/>
    </location>
</feature>
<proteinExistence type="predicted"/>
<gene>
    <name evidence="4" type="primary">NHP6</name>
    <name evidence="4" type="ORF">Cob_v004968</name>
</gene>
<keyword evidence="1" id="KW-0539">Nucleus</keyword>
<keyword evidence="5" id="KW-1185">Reference proteome</keyword>
<dbReference type="Pfam" id="PF00505">
    <property type="entry name" value="HMG_box"/>
    <property type="match status" value="1"/>
</dbReference>
<dbReference type="Proteomes" id="UP000014480">
    <property type="component" value="Unassembled WGS sequence"/>
</dbReference>
<dbReference type="GO" id="GO:0003677">
    <property type="term" value="F:DNA binding"/>
    <property type="evidence" value="ECO:0007669"/>
    <property type="project" value="UniProtKB-UniRule"/>
</dbReference>
<evidence type="ECO:0000313" key="5">
    <source>
        <dbReference type="Proteomes" id="UP000014480"/>
    </source>
</evidence>
<dbReference type="GO" id="GO:0005634">
    <property type="term" value="C:nucleus"/>
    <property type="evidence" value="ECO:0007669"/>
    <property type="project" value="UniProtKB-UniRule"/>
</dbReference>